<dbReference type="InterPro" id="IPR006059">
    <property type="entry name" value="SBP"/>
</dbReference>
<evidence type="ECO:0000313" key="2">
    <source>
        <dbReference type="EMBL" id="NED96983.1"/>
    </source>
</evidence>
<dbReference type="CDD" id="cd13585">
    <property type="entry name" value="PBP2_TMBP_like"/>
    <property type="match status" value="1"/>
</dbReference>
<accession>A0A6N9YPQ0</accession>
<dbReference type="Proteomes" id="UP000469185">
    <property type="component" value="Unassembled WGS sequence"/>
</dbReference>
<dbReference type="Gene3D" id="3.40.190.10">
    <property type="entry name" value="Periplasmic binding protein-like II"/>
    <property type="match status" value="2"/>
</dbReference>
<dbReference type="RefSeq" id="WP_163819772.1">
    <property type="nucleotide sequence ID" value="NZ_JAAGOB010000009.1"/>
</dbReference>
<protein>
    <submittedName>
        <fullName evidence="2">Sugar ABC transporter substrate-binding protein</fullName>
    </submittedName>
</protein>
<keyword evidence="3" id="KW-1185">Reference proteome</keyword>
<evidence type="ECO:0000256" key="1">
    <source>
        <dbReference type="SAM" id="MobiDB-lite"/>
    </source>
</evidence>
<gene>
    <name evidence="2" type="ORF">G1H11_16880</name>
</gene>
<dbReference type="InterPro" id="IPR050490">
    <property type="entry name" value="Bact_solute-bd_prot1"/>
</dbReference>
<feature type="region of interest" description="Disordered" evidence="1">
    <location>
        <begin position="47"/>
        <end position="67"/>
    </location>
</feature>
<reference evidence="2 3" key="1">
    <citation type="submission" date="2020-02" db="EMBL/GenBank/DDBJ databases">
        <authorList>
            <person name="Li X.-J."/>
            <person name="Feng X.-M."/>
        </authorList>
    </citation>
    <scope>NUCLEOTIDE SEQUENCE [LARGE SCALE GENOMIC DNA]</scope>
    <source>
        <strain evidence="2 3">CGMCC 4.7225</strain>
    </source>
</reference>
<dbReference type="PANTHER" id="PTHR43649">
    <property type="entry name" value="ARABINOSE-BINDING PROTEIN-RELATED"/>
    <property type="match status" value="1"/>
</dbReference>
<organism evidence="2 3">
    <name type="scientific">Phytoactinopolyspora alkaliphila</name>
    <dbReference type="NCBI Taxonomy" id="1783498"/>
    <lineage>
        <taxon>Bacteria</taxon>
        <taxon>Bacillati</taxon>
        <taxon>Actinomycetota</taxon>
        <taxon>Actinomycetes</taxon>
        <taxon>Jiangellales</taxon>
        <taxon>Jiangellaceae</taxon>
        <taxon>Phytoactinopolyspora</taxon>
    </lineage>
</organism>
<comment type="caution">
    <text evidence="2">The sequence shown here is derived from an EMBL/GenBank/DDBJ whole genome shotgun (WGS) entry which is preliminary data.</text>
</comment>
<dbReference type="SUPFAM" id="SSF53850">
    <property type="entry name" value="Periplasmic binding protein-like II"/>
    <property type="match status" value="1"/>
</dbReference>
<dbReference type="EMBL" id="JAAGOB010000009">
    <property type="protein sequence ID" value="NED96983.1"/>
    <property type="molecule type" value="Genomic_DNA"/>
</dbReference>
<dbReference type="PANTHER" id="PTHR43649:SF11">
    <property type="entry name" value="ABC TRANSPORTER SUBSTRATE-BINDING PROTEIN YESO-RELATED"/>
    <property type="match status" value="1"/>
</dbReference>
<name>A0A6N9YPQ0_9ACTN</name>
<dbReference type="Pfam" id="PF01547">
    <property type="entry name" value="SBP_bac_1"/>
    <property type="match status" value="1"/>
</dbReference>
<evidence type="ECO:0000313" key="3">
    <source>
        <dbReference type="Proteomes" id="UP000469185"/>
    </source>
</evidence>
<sequence>MSTFISNHNDGGPVAPDRTRRLGARTGIRAAALPAVLALALAACGGSGDDESDRTSEGSGGDSGSQEQVDLRFTWWGSDTRHQITQEVIDAFEAEYPHISVQGEFGEWSGYWDKLATTVAANDAPDIIQMDEMYLREYAGRGALLDLHTLDGVDISAFEEATVATGEFDGGLYGLSSGVNSFAILANPSIFTDAGLDLPDDETWTWEEFKELSVQITENTDDGVWGSQSFGNEQAAFTTWARQHGESLFTADGEVGFSEATLMSFFEHMTDLRDAGAVPPASVTAEENSAGLDQGVTATNRVAMGFMWSNQLFAASEASGHELVLLRMPSQTGQASDNGAYYKSSMFWSVSSRTEHPEEAGLFVDFLANHAGDILLAERGVPPNTEVRTEVADQFNPAEAAAATFIQDIGDEIAEAPAPPPVGGASVQEIFQRHCAEVLFDRMSPEDAASSLSSEISSAVSR</sequence>
<dbReference type="AlphaFoldDB" id="A0A6N9YPQ0"/>
<proteinExistence type="predicted"/>